<proteinExistence type="predicted"/>
<gene>
    <name evidence="2" type="ORF">FIESC28_07514</name>
</gene>
<evidence type="ECO:0000313" key="2">
    <source>
        <dbReference type="EMBL" id="RBR14816.1"/>
    </source>
</evidence>
<feature type="region of interest" description="Disordered" evidence="1">
    <location>
        <begin position="1"/>
        <end position="29"/>
    </location>
</feature>
<sequence>MESQPQPQPQSETRAPAQNIPSMPTRATEEDVQAILKGPALNHLAPVPGGKWRVLSRTTNAIEVAYVVNHTQILAMTVQLGANPALVADQCWQHVYGYPTGVASLVDGALQEWEPPVSNVGNRAEEMESLTQMYNQVLDANSIMATGTIARQSDTSPTSLDVSLSEPDHFPTSTVDHEQPYSQAQIHVPVVTQAGSFQQVQVMNMSGHGTSVVPAFQDMADSMQATLPFMSHDGHVNEPDDNPRWDSFTQNT</sequence>
<evidence type="ECO:0000313" key="3">
    <source>
        <dbReference type="Proteomes" id="UP000253153"/>
    </source>
</evidence>
<feature type="region of interest" description="Disordered" evidence="1">
    <location>
        <begin position="152"/>
        <end position="176"/>
    </location>
</feature>
<feature type="compositionally biased region" description="Basic and acidic residues" evidence="1">
    <location>
        <begin position="232"/>
        <end position="244"/>
    </location>
</feature>
<dbReference type="OrthoDB" id="5049336at2759"/>
<evidence type="ECO:0000256" key="1">
    <source>
        <dbReference type="SAM" id="MobiDB-lite"/>
    </source>
</evidence>
<reference evidence="2 3" key="1">
    <citation type="submission" date="2018-06" db="EMBL/GenBank/DDBJ databases">
        <title>Fusarium incarnatum-equiseti species complex species 28.</title>
        <authorList>
            <person name="Gardiner D.M."/>
        </authorList>
    </citation>
    <scope>NUCLEOTIDE SEQUENCE [LARGE SCALE GENOMIC DNA]</scope>
    <source>
        <strain evidence="2 3">FIESC_28</strain>
    </source>
</reference>
<dbReference type="EMBL" id="QKXC01000161">
    <property type="protein sequence ID" value="RBR14816.1"/>
    <property type="molecule type" value="Genomic_DNA"/>
</dbReference>
<organism evidence="2 3">
    <name type="scientific">Fusarium coffeatum</name>
    <dbReference type="NCBI Taxonomy" id="231269"/>
    <lineage>
        <taxon>Eukaryota</taxon>
        <taxon>Fungi</taxon>
        <taxon>Dikarya</taxon>
        <taxon>Ascomycota</taxon>
        <taxon>Pezizomycotina</taxon>
        <taxon>Sordariomycetes</taxon>
        <taxon>Hypocreomycetidae</taxon>
        <taxon>Hypocreales</taxon>
        <taxon>Nectriaceae</taxon>
        <taxon>Fusarium</taxon>
        <taxon>Fusarium incarnatum-equiseti species complex</taxon>
    </lineage>
</organism>
<name>A0A366REP5_9HYPO</name>
<comment type="caution">
    <text evidence="2">The sequence shown here is derived from an EMBL/GenBank/DDBJ whole genome shotgun (WGS) entry which is preliminary data.</text>
</comment>
<protein>
    <submittedName>
        <fullName evidence="2">Uncharacterized protein</fullName>
    </submittedName>
</protein>
<dbReference type="AlphaFoldDB" id="A0A366REP5"/>
<dbReference type="RefSeq" id="XP_031014262.1">
    <property type="nucleotide sequence ID" value="XM_031161654.1"/>
</dbReference>
<keyword evidence="3" id="KW-1185">Reference proteome</keyword>
<feature type="region of interest" description="Disordered" evidence="1">
    <location>
        <begin position="231"/>
        <end position="252"/>
    </location>
</feature>
<dbReference type="Proteomes" id="UP000253153">
    <property type="component" value="Unassembled WGS sequence"/>
</dbReference>
<accession>A0A366REP5</accession>
<feature type="compositionally biased region" description="Polar residues" evidence="1">
    <location>
        <begin position="152"/>
        <end position="162"/>
    </location>
</feature>
<dbReference type="GeneID" id="41996950"/>